<protein>
    <recommendedName>
        <fullName evidence="3">SWIM-type domain-containing protein</fullName>
    </recommendedName>
</protein>
<proteinExistence type="predicted"/>
<name>A0ABP0V664_9BRYO</name>
<sequence length="219" mass="24393">MMLDFRIAAAILNAFHKGIDSDLGDGPSIAARMLGRILKPNLLRELVSAKRLDRRSASFVDMSGDSIPGFPFLTLADLRILALGSYQLEQALSYDAEHSKADGRYLIQLCRHTGPLELTSHGISAEDPMLIRGRLQSRHQNSTKYFIYILVDVEKFGVEAVVEYTYQCKNGSRTVGCCAHIMAVLWYLRYGRHQPEIPLPAASQDEVCVVETSTDEDST</sequence>
<evidence type="ECO:0000313" key="2">
    <source>
        <dbReference type="Proteomes" id="UP001497444"/>
    </source>
</evidence>
<accession>A0ABP0V664</accession>
<comment type="caution">
    <text evidence="1">The sequence shown here is derived from an EMBL/GenBank/DDBJ whole genome shotgun (WGS) entry which is preliminary data.</text>
</comment>
<gene>
    <name evidence="1" type="ORF">CSSPJE1EN1_LOCUS25257</name>
</gene>
<evidence type="ECO:0008006" key="3">
    <source>
        <dbReference type="Google" id="ProtNLM"/>
    </source>
</evidence>
<evidence type="ECO:0000313" key="1">
    <source>
        <dbReference type="EMBL" id="CAK9249879.1"/>
    </source>
</evidence>
<keyword evidence="2" id="KW-1185">Reference proteome</keyword>
<dbReference type="EMBL" id="CAXAQS010000061">
    <property type="protein sequence ID" value="CAK9249879.1"/>
    <property type="molecule type" value="Genomic_DNA"/>
</dbReference>
<organism evidence="1 2">
    <name type="scientific">Sphagnum jensenii</name>
    <dbReference type="NCBI Taxonomy" id="128206"/>
    <lineage>
        <taxon>Eukaryota</taxon>
        <taxon>Viridiplantae</taxon>
        <taxon>Streptophyta</taxon>
        <taxon>Embryophyta</taxon>
        <taxon>Bryophyta</taxon>
        <taxon>Sphagnophytina</taxon>
        <taxon>Sphagnopsida</taxon>
        <taxon>Sphagnales</taxon>
        <taxon>Sphagnaceae</taxon>
        <taxon>Sphagnum</taxon>
    </lineage>
</organism>
<reference evidence="1" key="1">
    <citation type="submission" date="2024-02" db="EMBL/GenBank/DDBJ databases">
        <authorList>
            <consortium name="ELIXIR-Norway"/>
            <consortium name="Elixir Norway"/>
        </authorList>
    </citation>
    <scope>NUCLEOTIDE SEQUENCE</scope>
</reference>
<dbReference type="Proteomes" id="UP001497444">
    <property type="component" value="Unassembled WGS sequence"/>
</dbReference>